<name>A0A290XD33_9GAMM</name>
<gene>
    <name evidence="3" type="ORF">CNR27_06015</name>
</gene>
<accession>A0A290XD33</accession>
<reference evidence="4" key="1">
    <citation type="submission" date="2017-09" db="EMBL/GenBank/DDBJ databases">
        <title>Luteimonas liuhanmingii sp.nov., isolated from the intestinal contents of Tibetan Plateau Pika in Yushu, Qinghai Province, China.</title>
        <authorList>
            <person name="Gui Z."/>
        </authorList>
    </citation>
    <scope>NUCLEOTIDE SEQUENCE [LARGE SCALE GENOMIC DNA]</scope>
    <source>
        <strain evidence="4">100111</strain>
    </source>
</reference>
<organism evidence="3 4">
    <name type="scientific">Luteimonas chenhongjianii</name>
    <dbReference type="NCBI Taxonomy" id="2006110"/>
    <lineage>
        <taxon>Bacteria</taxon>
        <taxon>Pseudomonadati</taxon>
        <taxon>Pseudomonadota</taxon>
        <taxon>Gammaproteobacteria</taxon>
        <taxon>Lysobacterales</taxon>
        <taxon>Lysobacteraceae</taxon>
        <taxon>Luteimonas</taxon>
    </lineage>
</organism>
<feature type="chain" id="PRO_5012516199" evidence="2">
    <location>
        <begin position="30"/>
        <end position="149"/>
    </location>
</feature>
<dbReference type="AlphaFoldDB" id="A0A290XD33"/>
<evidence type="ECO:0000313" key="3">
    <source>
        <dbReference type="EMBL" id="ATD67055.1"/>
    </source>
</evidence>
<sequence>MLQVPRNPARRFGAAFFLPALLLSACAMGGDPQTDANTEIDPMQQRFIVRYAPGTAPERDPGLVADRIAQTARAAGLVDAKGVPARVTWLRRLAVGADVVSVDPELDAAQAQRLLQALEAEPDVEYAEPDGRMTIGPGPVMPTKRPGSD</sequence>
<dbReference type="KEGG" id="lum:CNR27_06015"/>
<evidence type="ECO:0000256" key="2">
    <source>
        <dbReference type="SAM" id="SignalP"/>
    </source>
</evidence>
<proteinExistence type="predicted"/>
<dbReference type="OrthoDB" id="5976021at2"/>
<dbReference type="PROSITE" id="PS51257">
    <property type="entry name" value="PROKAR_LIPOPROTEIN"/>
    <property type="match status" value="1"/>
</dbReference>
<evidence type="ECO:0000256" key="1">
    <source>
        <dbReference type="SAM" id="MobiDB-lite"/>
    </source>
</evidence>
<dbReference type="RefSeq" id="WP_096297381.1">
    <property type="nucleotide sequence ID" value="NZ_CP023406.1"/>
</dbReference>
<evidence type="ECO:0000313" key="4">
    <source>
        <dbReference type="Proteomes" id="UP000218968"/>
    </source>
</evidence>
<keyword evidence="2" id="KW-0732">Signal</keyword>
<feature type="signal peptide" evidence="2">
    <location>
        <begin position="1"/>
        <end position="29"/>
    </location>
</feature>
<feature type="region of interest" description="Disordered" evidence="1">
    <location>
        <begin position="124"/>
        <end position="149"/>
    </location>
</feature>
<dbReference type="EMBL" id="CP023406">
    <property type="protein sequence ID" value="ATD67055.1"/>
    <property type="molecule type" value="Genomic_DNA"/>
</dbReference>
<protein>
    <submittedName>
        <fullName evidence="3">Uncharacterized protein</fullName>
    </submittedName>
</protein>
<keyword evidence="4" id="KW-1185">Reference proteome</keyword>
<dbReference type="Proteomes" id="UP000218968">
    <property type="component" value="Chromosome"/>
</dbReference>